<gene>
    <name evidence="2" type="ORF">FCALED_LOCUS7906</name>
</gene>
<sequence>MSHRKPSSKYSQPDTSQNNPLSSTSQSDNPPSSTFSQLNRSRYNTTNCVTDHNNFIDTPCLVKRNNTPSVSSQTSNQTSSQIFSEISSQSSSQTLSQSSSRTPSQQNMMTSDIIIKYPNINTEIKNLMKGQILNKYVIDYDKTLSEQSEKIYKKLISELKKLMSGHFNLSVTQLAKMIDKRNRRIKAAIKLYEQNDYDIQEFDKDELLPILAQNGYYSIEQSDLDDESCKNCQATNDFSIYMIIHSLKHLLRDMLDPSAEQIQHAKKQQE</sequence>
<evidence type="ECO:0000313" key="2">
    <source>
        <dbReference type="EMBL" id="CAG8587337.1"/>
    </source>
</evidence>
<name>A0A9N9C3B2_9GLOM</name>
<comment type="caution">
    <text evidence="2">The sequence shown here is derived from an EMBL/GenBank/DDBJ whole genome shotgun (WGS) entry which is preliminary data.</text>
</comment>
<protein>
    <submittedName>
        <fullName evidence="2">4689_t:CDS:1</fullName>
    </submittedName>
</protein>
<dbReference type="OrthoDB" id="2392749at2759"/>
<keyword evidence="3" id="KW-1185">Reference proteome</keyword>
<evidence type="ECO:0000313" key="3">
    <source>
        <dbReference type="Proteomes" id="UP000789570"/>
    </source>
</evidence>
<feature type="compositionally biased region" description="Low complexity" evidence="1">
    <location>
        <begin position="22"/>
        <end position="34"/>
    </location>
</feature>
<feature type="region of interest" description="Disordered" evidence="1">
    <location>
        <begin position="1"/>
        <end position="39"/>
    </location>
</feature>
<dbReference type="Proteomes" id="UP000789570">
    <property type="component" value="Unassembled WGS sequence"/>
</dbReference>
<reference evidence="2" key="1">
    <citation type="submission" date="2021-06" db="EMBL/GenBank/DDBJ databases">
        <authorList>
            <person name="Kallberg Y."/>
            <person name="Tangrot J."/>
            <person name="Rosling A."/>
        </authorList>
    </citation>
    <scope>NUCLEOTIDE SEQUENCE</scope>
    <source>
        <strain evidence="2">UK204</strain>
    </source>
</reference>
<feature type="region of interest" description="Disordered" evidence="1">
    <location>
        <begin position="67"/>
        <end position="110"/>
    </location>
</feature>
<feature type="compositionally biased region" description="Polar residues" evidence="1">
    <location>
        <begin position="8"/>
        <end position="21"/>
    </location>
</feature>
<organism evidence="2 3">
    <name type="scientific">Funneliformis caledonium</name>
    <dbReference type="NCBI Taxonomy" id="1117310"/>
    <lineage>
        <taxon>Eukaryota</taxon>
        <taxon>Fungi</taxon>
        <taxon>Fungi incertae sedis</taxon>
        <taxon>Mucoromycota</taxon>
        <taxon>Glomeromycotina</taxon>
        <taxon>Glomeromycetes</taxon>
        <taxon>Glomerales</taxon>
        <taxon>Glomeraceae</taxon>
        <taxon>Funneliformis</taxon>
    </lineage>
</organism>
<dbReference type="AlphaFoldDB" id="A0A9N9C3B2"/>
<accession>A0A9N9C3B2</accession>
<feature type="compositionally biased region" description="Low complexity" evidence="1">
    <location>
        <begin position="67"/>
        <end position="106"/>
    </location>
</feature>
<dbReference type="EMBL" id="CAJVPQ010002195">
    <property type="protein sequence ID" value="CAG8587337.1"/>
    <property type="molecule type" value="Genomic_DNA"/>
</dbReference>
<proteinExistence type="predicted"/>
<evidence type="ECO:0000256" key="1">
    <source>
        <dbReference type="SAM" id="MobiDB-lite"/>
    </source>
</evidence>